<dbReference type="EMBL" id="VTEW01000003">
    <property type="protein sequence ID" value="TYS82763.1"/>
    <property type="molecule type" value="Genomic_DNA"/>
</dbReference>
<dbReference type="OrthoDB" id="9797178at2"/>
<organism evidence="1 2">
    <name type="scientific">Rossellomorea aquimaris</name>
    <dbReference type="NCBI Taxonomy" id="189382"/>
    <lineage>
        <taxon>Bacteria</taxon>
        <taxon>Bacillati</taxon>
        <taxon>Bacillota</taxon>
        <taxon>Bacilli</taxon>
        <taxon>Bacillales</taxon>
        <taxon>Bacillaceae</taxon>
        <taxon>Rossellomorea</taxon>
    </lineage>
</organism>
<proteinExistence type="predicted"/>
<sequence>MRVKRRQTMTMKPSKDSMIWLSAAVIKETDYCIRDSVSFVPQLSLWAVSDKGDVIGHLPMSAVLIDGGSEYFSILASLSGRFLKRVKYRTMGHAVVLGPS</sequence>
<comment type="caution">
    <text evidence="1">The sequence shown here is derived from an EMBL/GenBank/DDBJ whole genome shotgun (WGS) entry which is preliminary data.</text>
</comment>
<dbReference type="AlphaFoldDB" id="A0A5D4U655"/>
<evidence type="ECO:0000313" key="2">
    <source>
        <dbReference type="Proteomes" id="UP000325054"/>
    </source>
</evidence>
<evidence type="ECO:0000313" key="1">
    <source>
        <dbReference type="EMBL" id="TYS82763.1"/>
    </source>
</evidence>
<dbReference type="Proteomes" id="UP000325054">
    <property type="component" value="Unassembled WGS sequence"/>
</dbReference>
<gene>
    <name evidence="1" type="ORF">FZC80_04285</name>
</gene>
<reference evidence="1 2" key="1">
    <citation type="submission" date="2019-08" db="EMBL/GenBank/DDBJ databases">
        <title>Bacillus genomes from the desert of Cuatro Cienegas, Coahuila.</title>
        <authorList>
            <person name="Olmedo-Alvarez G."/>
        </authorList>
    </citation>
    <scope>NUCLEOTIDE SEQUENCE [LARGE SCALE GENOMIC DNA]</scope>
    <source>
        <strain evidence="1 2">CH451a_14T</strain>
    </source>
</reference>
<name>A0A5D4U655_9BACI</name>
<accession>A0A5D4U655</accession>
<protein>
    <submittedName>
        <fullName evidence="1">Uncharacterized protein</fullName>
    </submittedName>
</protein>
<dbReference type="RefSeq" id="WP_148990905.1">
    <property type="nucleotide sequence ID" value="NZ_VTEW01000003.1"/>
</dbReference>